<dbReference type="EMBL" id="MBEE01000053">
    <property type="protein sequence ID" value="OCB59989.1"/>
    <property type="molecule type" value="Genomic_DNA"/>
</dbReference>
<comment type="caution">
    <text evidence="3">The sequence shown here is derived from an EMBL/GenBank/DDBJ whole genome shotgun (WGS) entry which is preliminary data.</text>
</comment>
<name>A0A1B9DC92_MYCMA</name>
<gene>
    <name evidence="3" type="ORF">A5677_14400</name>
</gene>
<reference evidence="3 4" key="1">
    <citation type="submission" date="2016-06" db="EMBL/GenBank/DDBJ databases">
        <authorList>
            <person name="Kjaerup R.B."/>
            <person name="Dalgaard T.S."/>
            <person name="Juul-Madsen H.R."/>
        </authorList>
    </citation>
    <scope>NUCLEOTIDE SEQUENCE [LARGE SCALE GENOMIC DNA]</scope>
    <source>
        <strain evidence="3 4">E3012</strain>
    </source>
</reference>
<feature type="compositionally biased region" description="Gly residues" evidence="1">
    <location>
        <begin position="237"/>
        <end position="266"/>
    </location>
</feature>
<protein>
    <recommendedName>
        <fullName evidence="2">DUF732 domain-containing protein</fullName>
    </recommendedName>
</protein>
<dbReference type="OrthoDB" id="4752037at2"/>
<proteinExistence type="predicted"/>
<sequence>MFTRIIRHGGALIASISLLTGGAIVRVGAAAADPSQDEQFSALLTAQGIPALEGMPTLISTAHKVCRVLDKGISVDTMVDAMLNNAYTQDPVERLYPRTRLTRTMTRFITASVEAYCPRDEGKIASIMGRPRGAGWREHAGGGVLSSAHVKQSGAHRIALASSVSLLPSGDMTQPSPPDIPPPPPVDHLRTPPRANAAPPAPKRLPPVPERPPAPKQQPPPPPQVQPPAAAPRPGGPATGGGVVGGGGAPAGGGGSGGGNTGGGGPVAPAPAPAPPPPPAPPMGPGFVRLAP</sequence>
<accession>A0A1B9DC92</accession>
<evidence type="ECO:0000313" key="3">
    <source>
        <dbReference type="EMBL" id="OCB59989.1"/>
    </source>
</evidence>
<dbReference type="InterPro" id="IPR007969">
    <property type="entry name" value="DUF732"/>
</dbReference>
<dbReference type="Proteomes" id="UP000092683">
    <property type="component" value="Unassembled WGS sequence"/>
</dbReference>
<feature type="compositionally biased region" description="Pro residues" evidence="1">
    <location>
        <begin position="175"/>
        <end position="186"/>
    </location>
</feature>
<feature type="compositionally biased region" description="Pro residues" evidence="1">
    <location>
        <begin position="268"/>
        <end position="284"/>
    </location>
</feature>
<dbReference type="Pfam" id="PF05305">
    <property type="entry name" value="DUF732"/>
    <property type="match status" value="1"/>
</dbReference>
<feature type="region of interest" description="Disordered" evidence="1">
    <location>
        <begin position="167"/>
        <end position="292"/>
    </location>
</feature>
<feature type="domain" description="DUF732" evidence="2">
    <location>
        <begin position="36"/>
        <end position="118"/>
    </location>
</feature>
<evidence type="ECO:0000256" key="1">
    <source>
        <dbReference type="SAM" id="MobiDB-lite"/>
    </source>
</evidence>
<organism evidence="3 4">
    <name type="scientific">Mycobacterium malmoense</name>
    <dbReference type="NCBI Taxonomy" id="1780"/>
    <lineage>
        <taxon>Bacteria</taxon>
        <taxon>Bacillati</taxon>
        <taxon>Actinomycetota</taxon>
        <taxon>Actinomycetes</taxon>
        <taxon>Mycobacteriales</taxon>
        <taxon>Mycobacteriaceae</taxon>
        <taxon>Mycobacterium</taxon>
    </lineage>
</organism>
<evidence type="ECO:0000313" key="4">
    <source>
        <dbReference type="Proteomes" id="UP000092683"/>
    </source>
</evidence>
<dbReference type="RefSeq" id="WP_065479283.1">
    <property type="nucleotide sequence ID" value="NZ_MBED01000190.1"/>
</dbReference>
<dbReference type="AlphaFoldDB" id="A0A1B9DC92"/>
<feature type="compositionally biased region" description="Pro residues" evidence="1">
    <location>
        <begin position="199"/>
        <end position="235"/>
    </location>
</feature>
<evidence type="ECO:0000259" key="2">
    <source>
        <dbReference type="Pfam" id="PF05305"/>
    </source>
</evidence>